<dbReference type="InterPro" id="IPR011893">
    <property type="entry name" value="Selenoprotein_Rdx-typ"/>
</dbReference>
<dbReference type="PANTHER" id="PTHR13544:SF0">
    <property type="entry name" value="THIOREDOXIN REDUCTASE-LIKE SELENOPROTEIN T"/>
    <property type="match status" value="1"/>
</dbReference>
<name>A0A835WHY3_9CHLO</name>
<dbReference type="GO" id="GO:0045454">
    <property type="term" value="P:cell redox homeostasis"/>
    <property type="evidence" value="ECO:0007669"/>
    <property type="project" value="TreeGrafter"/>
</dbReference>
<reference evidence="3" key="1">
    <citation type="journal article" date="2020" name="bioRxiv">
        <title>Comparative genomics of Chlamydomonas.</title>
        <authorList>
            <person name="Craig R.J."/>
            <person name="Hasan A.R."/>
            <person name="Ness R.W."/>
            <person name="Keightley P.D."/>
        </authorList>
    </citation>
    <scope>NUCLEOTIDE SEQUENCE</scope>
    <source>
        <strain evidence="3">CCAP 11/173</strain>
    </source>
</reference>
<dbReference type="PANTHER" id="PTHR13544">
    <property type="entry name" value="SELENOPROTEIN T"/>
    <property type="match status" value="1"/>
</dbReference>
<sequence length="162" mass="17049">MRGAFVQVMELARRRFPGLEVVGTPYPLPAWKVPVVKALQAVQFGLLGMCLAGDKVFGALGVPVPAWYTANVASNRFGAAMSVWFVGNMVVTNMQNTGAFEVFFNGDLIFSKLAEGRMPTVPELIGPMQAFFEGPSGMQVGGATASRQGLTGGAGVGHGPEL</sequence>
<evidence type="ECO:0008006" key="5">
    <source>
        <dbReference type="Google" id="ProtNLM"/>
    </source>
</evidence>
<dbReference type="GO" id="GO:0005789">
    <property type="term" value="C:endoplasmic reticulum membrane"/>
    <property type="evidence" value="ECO:0007669"/>
    <property type="project" value="TreeGrafter"/>
</dbReference>
<organism evidence="3 4">
    <name type="scientific">Chlamydomonas schloesseri</name>
    <dbReference type="NCBI Taxonomy" id="2026947"/>
    <lineage>
        <taxon>Eukaryota</taxon>
        <taxon>Viridiplantae</taxon>
        <taxon>Chlorophyta</taxon>
        <taxon>core chlorophytes</taxon>
        <taxon>Chlorophyceae</taxon>
        <taxon>CS clade</taxon>
        <taxon>Chlamydomonadales</taxon>
        <taxon>Chlamydomonadaceae</taxon>
        <taxon>Chlamydomonas</taxon>
    </lineage>
</organism>
<dbReference type="Proteomes" id="UP000613740">
    <property type="component" value="Unassembled WGS sequence"/>
</dbReference>
<dbReference type="AlphaFoldDB" id="A0A835WHY3"/>
<keyword evidence="4" id="KW-1185">Reference proteome</keyword>
<evidence type="ECO:0000313" key="4">
    <source>
        <dbReference type="Proteomes" id="UP000613740"/>
    </source>
</evidence>
<dbReference type="Gene3D" id="3.40.30.10">
    <property type="entry name" value="Glutaredoxin"/>
    <property type="match status" value="1"/>
</dbReference>
<proteinExistence type="predicted"/>
<dbReference type="NCBIfam" id="TIGR02174">
    <property type="entry name" value="CXXU_selWTH"/>
    <property type="match status" value="1"/>
</dbReference>
<comment type="caution">
    <text evidence="3">The sequence shown here is derived from an EMBL/GenBank/DDBJ whole genome shotgun (WGS) entry which is preliminary data.</text>
</comment>
<dbReference type="EMBL" id="JAEHOD010000021">
    <property type="protein sequence ID" value="KAG2447574.1"/>
    <property type="molecule type" value="Genomic_DNA"/>
</dbReference>
<accession>A0A835WHY3</accession>
<keyword evidence="2" id="KW-0676">Redox-active center</keyword>
<evidence type="ECO:0000313" key="3">
    <source>
        <dbReference type="EMBL" id="KAG2447574.1"/>
    </source>
</evidence>
<evidence type="ECO:0000256" key="2">
    <source>
        <dbReference type="ARBA" id="ARBA00023284"/>
    </source>
</evidence>
<protein>
    <recommendedName>
        <fullName evidence="5">Selenoprotein T</fullName>
    </recommendedName>
</protein>
<keyword evidence="1" id="KW-0732">Signal</keyword>
<dbReference type="OrthoDB" id="60822at2759"/>
<dbReference type="InterPro" id="IPR036249">
    <property type="entry name" value="Thioredoxin-like_sf"/>
</dbReference>
<dbReference type="SUPFAM" id="SSF52833">
    <property type="entry name" value="Thioredoxin-like"/>
    <property type="match status" value="1"/>
</dbReference>
<gene>
    <name evidence="3" type="ORF">HYH02_007497</name>
</gene>
<dbReference type="Pfam" id="PF10262">
    <property type="entry name" value="Rdx"/>
    <property type="match status" value="1"/>
</dbReference>
<dbReference type="InterPro" id="IPR019389">
    <property type="entry name" value="Selenoprotein_T"/>
</dbReference>
<evidence type="ECO:0000256" key="1">
    <source>
        <dbReference type="ARBA" id="ARBA00022729"/>
    </source>
</evidence>
<dbReference type="GO" id="GO:0004791">
    <property type="term" value="F:thioredoxin-disulfide reductase (NADPH) activity"/>
    <property type="evidence" value="ECO:0007669"/>
    <property type="project" value="TreeGrafter"/>
</dbReference>